<organism evidence="2">
    <name type="scientific">hydrothermal vent metagenome</name>
    <dbReference type="NCBI Taxonomy" id="652676"/>
    <lineage>
        <taxon>unclassified sequences</taxon>
        <taxon>metagenomes</taxon>
        <taxon>ecological metagenomes</taxon>
    </lineage>
</organism>
<proteinExistence type="predicted"/>
<dbReference type="PANTHER" id="PTHR15160:SF1">
    <property type="entry name" value="VON HIPPEL-LINDAU DISEASE TUMOR SUPPRESSOR"/>
    <property type="match status" value="1"/>
</dbReference>
<dbReference type="PANTHER" id="PTHR15160">
    <property type="entry name" value="VON HIPPEL-LINDAU PROTEIN"/>
    <property type="match status" value="1"/>
</dbReference>
<protein>
    <recommendedName>
        <fullName evidence="1">BFN domain-containing protein</fullName>
    </recommendedName>
</protein>
<dbReference type="GO" id="GO:0004518">
    <property type="term" value="F:nuclease activity"/>
    <property type="evidence" value="ECO:0007669"/>
    <property type="project" value="InterPro"/>
</dbReference>
<dbReference type="AlphaFoldDB" id="A0A3B0VHM1"/>
<dbReference type="Gene3D" id="3.10.690.10">
    <property type="entry name" value="Bifunctional nuclease domain"/>
    <property type="match status" value="1"/>
</dbReference>
<accession>A0A3B0VHM1</accession>
<reference evidence="2" key="1">
    <citation type="submission" date="2018-06" db="EMBL/GenBank/DDBJ databases">
        <authorList>
            <person name="Zhirakovskaya E."/>
        </authorList>
    </citation>
    <scope>NUCLEOTIDE SEQUENCE</scope>
</reference>
<dbReference type="InterPro" id="IPR003729">
    <property type="entry name" value="Bi_nuclease_dom"/>
</dbReference>
<feature type="domain" description="BFN" evidence="1">
    <location>
        <begin position="1"/>
        <end position="113"/>
    </location>
</feature>
<dbReference type="PROSITE" id="PS51658">
    <property type="entry name" value="BFN"/>
    <property type="match status" value="1"/>
</dbReference>
<evidence type="ECO:0000259" key="1">
    <source>
        <dbReference type="PROSITE" id="PS51658"/>
    </source>
</evidence>
<dbReference type="EMBL" id="UOEU01001020">
    <property type="protein sequence ID" value="VAW43088.1"/>
    <property type="molecule type" value="Genomic_DNA"/>
</dbReference>
<dbReference type="Pfam" id="PF02577">
    <property type="entry name" value="BFN_dom"/>
    <property type="match status" value="1"/>
</dbReference>
<sequence length="150" mass="16675">MVLKEIDNERQLPIWIGPYEADAITIELQDVEMARPVTHDLLKNIITTLGGKVSHVLIKTLSEGVFYASLFIDVNGEVKEIDSRSSDAIALAVRVKVPVFVNPEVMDEVGVLPEPDILQEETGEAGAEDPETLDLFTDFVDTLDFEDFDE</sequence>
<evidence type="ECO:0000313" key="2">
    <source>
        <dbReference type="EMBL" id="VAW43088.1"/>
    </source>
</evidence>
<dbReference type="InterPro" id="IPR036104">
    <property type="entry name" value="BFN_sf"/>
</dbReference>
<dbReference type="SUPFAM" id="SSF103256">
    <property type="entry name" value="Hypothetical protein TM0160"/>
    <property type="match status" value="1"/>
</dbReference>
<name>A0A3B0VHM1_9ZZZZ</name>
<gene>
    <name evidence="2" type="ORF">MNBD_CHLOROFLEXI01-5258</name>
</gene>